<feature type="transmembrane region" description="Helical" evidence="8">
    <location>
        <begin position="316"/>
        <end position="339"/>
    </location>
</feature>
<evidence type="ECO:0000256" key="3">
    <source>
        <dbReference type="ARBA" id="ARBA00022448"/>
    </source>
</evidence>
<sequence>MRLPVSLERPASVVADLSDTDDASVARTAFARRTTAKATTHALRAVGLLLALGLLALLALLSVAVGAASIPVGTVWDALWRFDGSYDHTVVMELRVPRTVLGVAVGAALGLAGALMQALVRNPLADPGLLGVNMGATAAVVAAVFVFGLTDPGVYVWFSFAGAALTAALVYFLGTRGRTGATPVRLALAGTAVGAVLLGLVNAVITVNEFVFDELRFWQVGSLAGRDLEVLAQVAPFLLAGIAVSLFLGPALNAVALGEDLAAALGANINRIRLLTALAVVLLCGAATAAAGPIAFVGLAVPHVARLVTGPDQRWVLPYSAVLAAVLLVGADTLGRVVLPSGELEVGIITAFVGAPVFIALVRRTRAAQP</sequence>
<name>A0A4R6UWP8_9ACTN</name>
<dbReference type="Proteomes" id="UP000295281">
    <property type="component" value="Unassembled WGS sequence"/>
</dbReference>
<accession>A0A4R6UWP8</accession>
<feature type="transmembrane region" description="Helical" evidence="8">
    <location>
        <begin position="96"/>
        <end position="116"/>
    </location>
</feature>
<reference evidence="9 10" key="1">
    <citation type="submission" date="2019-03" db="EMBL/GenBank/DDBJ databases">
        <title>Genomic Encyclopedia of Type Strains, Phase IV (KMG-IV): sequencing the most valuable type-strain genomes for metagenomic binning, comparative biology and taxonomic classification.</title>
        <authorList>
            <person name="Goeker M."/>
        </authorList>
    </citation>
    <scope>NUCLEOTIDE SEQUENCE [LARGE SCALE GENOMIC DNA]</scope>
    <source>
        <strain evidence="9 10">DSM 46770</strain>
    </source>
</reference>
<protein>
    <submittedName>
        <fullName evidence="9">Iron complex transport system permease protein</fullName>
    </submittedName>
</protein>
<feature type="transmembrane region" description="Helical" evidence="8">
    <location>
        <begin position="274"/>
        <end position="296"/>
    </location>
</feature>
<dbReference type="SUPFAM" id="SSF81345">
    <property type="entry name" value="ABC transporter involved in vitamin B12 uptake, BtuC"/>
    <property type="match status" value="1"/>
</dbReference>
<evidence type="ECO:0000313" key="10">
    <source>
        <dbReference type="Proteomes" id="UP000295281"/>
    </source>
</evidence>
<keyword evidence="7 8" id="KW-0472">Membrane</keyword>
<dbReference type="EMBL" id="SNYN01000014">
    <property type="protein sequence ID" value="TDQ49965.1"/>
    <property type="molecule type" value="Genomic_DNA"/>
</dbReference>
<keyword evidence="4" id="KW-1003">Cell membrane</keyword>
<evidence type="ECO:0000256" key="7">
    <source>
        <dbReference type="ARBA" id="ARBA00023136"/>
    </source>
</evidence>
<evidence type="ECO:0000256" key="6">
    <source>
        <dbReference type="ARBA" id="ARBA00022989"/>
    </source>
</evidence>
<evidence type="ECO:0000313" key="9">
    <source>
        <dbReference type="EMBL" id="TDQ49965.1"/>
    </source>
</evidence>
<dbReference type="GO" id="GO:0022857">
    <property type="term" value="F:transmembrane transporter activity"/>
    <property type="evidence" value="ECO:0007669"/>
    <property type="project" value="InterPro"/>
</dbReference>
<keyword evidence="6 8" id="KW-1133">Transmembrane helix</keyword>
<dbReference type="InterPro" id="IPR000522">
    <property type="entry name" value="ABC_transptr_permease_BtuC"/>
</dbReference>
<keyword evidence="5 8" id="KW-0812">Transmembrane</keyword>
<feature type="transmembrane region" description="Helical" evidence="8">
    <location>
        <begin position="154"/>
        <end position="174"/>
    </location>
</feature>
<evidence type="ECO:0000256" key="8">
    <source>
        <dbReference type="SAM" id="Phobius"/>
    </source>
</evidence>
<keyword evidence="10" id="KW-1185">Reference proteome</keyword>
<dbReference type="AlphaFoldDB" id="A0A4R6UWP8"/>
<dbReference type="CDD" id="cd06550">
    <property type="entry name" value="TM_ABC_iron-siderophores_like"/>
    <property type="match status" value="1"/>
</dbReference>
<dbReference type="GO" id="GO:0005886">
    <property type="term" value="C:plasma membrane"/>
    <property type="evidence" value="ECO:0007669"/>
    <property type="project" value="UniProtKB-SubCell"/>
</dbReference>
<gene>
    <name evidence="9" type="ORF">EV190_1149</name>
</gene>
<organism evidence="9 10">
    <name type="scientific">Actinorugispora endophytica</name>
    <dbReference type="NCBI Taxonomy" id="1605990"/>
    <lineage>
        <taxon>Bacteria</taxon>
        <taxon>Bacillati</taxon>
        <taxon>Actinomycetota</taxon>
        <taxon>Actinomycetes</taxon>
        <taxon>Streptosporangiales</taxon>
        <taxon>Nocardiopsidaceae</taxon>
        <taxon>Actinorugispora</taxon>
    </lineage>
</organism>
<feature type="transmembrane region" description="Helical" evidence="8">
    <location>
        <begin position="346"/>
        <end position="363"/>
    </location>
</feature>
<keyword evidence="3" id="KW-0813">Transport</keyword>
<proteinExistence type="inferred from homology"/>
<comment type="similarity">
    <text evidence="2">Belongs to the binding-protein-dependent transport system permease family. FecCD subfamily.</text>
</comment>
<evidence type="ECO:0000256" key="5">
    <source>
        <dbReference type="ARBA" id="ARBA00022692"/>
    </source>
</evidence>
<comment type="caution">
    <text evidence="9">The sequence shown here is derived from an EMBL/GenBank/DDBJ whole genome shotgun (WGS) entry which is preliminary data.</text>
</comment>
<dbReference type="PANTHER" id="PTHR30472">
    <property type="entry name" value="FERRIC ENTEROBACTIN TRANSPORT SYSTEM PERMEASE PROTEIN"/>
    <property type="match status" value="1"/>
</dbReference>
<dbReference type="GO" id="GO:0033214">
    <property type="term" value="P:siderophore-iron import into cell"/>
    <property type="evidence" value="ECO:0007669"/>
    <property type="project" value="TreeGrafter"/>
</dbReference>
<dbReference type="FunFam" id="1.10.3470.10:FF:000001">
    <property type="entry name" value="Vitamin B12 ABC transporter permease BtuC"/>
    <property type="match status" value="1"/>
</dbReference>
<feature type="transmembrane region" description="Helical" evidence="8">
    <location>
        <begin position="128"/>
        <end position="148"/>
    </location>
</feature>
<comment type="subcellular location">
    <subcellularLocation>
        <location evidence="1">Cell membrane</location>
        <topology evidence="1">Multi-pass membrane protein</topology>
    </subcellularLocation>
</comment>
<dbReference type="InterPro" id="IPR037294">
    <property type="entry name" value="ABC_BtuC-like"/>
</dbReference>
<dbReference type="Pfam" id="PF01032">
    <property type="entry name" value="FecCD"/>
    <property type="match status" value="1"/>
</dbReference>
<dbReference type="PANTHER" id="PTHR30472:SF1">
    <property type="entry name" value="FE(3+) DICITRATE TRANSPORT SYSTEM PERMEASE PROTEIN FECC-RELATED"/>
    <property type="match status" value="1"/>
</dbReference>
<feature type="transmembrane region" description="Helical" evidence="8">
    <location>
        <begin position="230"/>
        <end position="253"/>
    </location>
</feature>
<feature type="transmembrane region" description="Helical" evidence="8">
    <location>
        <begin position="46"/>
        <end position="76"/>
    </location>
</feature>
<evidence type="ECO:0000256" key="2">
    <source>
        <dbReference type="ARBA" id="ARBA00007935"/>
    </source>
</evidence>
<feature type="transmembrane region" description="Helical" evidence="8">
    <location>
        <begin position="186"/>
        <end position="210"/>
    </location>
</feature>
<evidence type="ECO:0000256" key="1">
    <source>
        <dbReference type="ARBA" id="ARBA00004651"/>
    </source>
</evidence>
<dbReference type="Gene3D" id="1.10.3470.10">
    <property type="entry name" value="ABC transporter involved in vitamin B12 uptake, BtuC"/>
    <property type="match status" value="1"/>
</dbReference>
<evidence type="ECO:0000256" key="4">
    <source>
        <dbReference type="ARBA" id="ARBA00022475"/>
    </source>
</evidence>